<feature type="compositionally biased region" description="Low complexity" evidence="3">
    <location>
        <begin position="259"/>
        <end position="273"/>
    </location>
</feature>
<dbReference type="InterPro" id="IPR043128">
    <property type="entry name" value="Rev_trsase/Diguanyl_cyclase"/>
</dbReference>
<keyword evidence="4" id="KW-1133">Transmembrane helix</keyword>
<dbReference type="Pfam" id="PF00990">
    <property type="entry name" value="GGDEF"/>
    <property type="match status" value="1"/>
</dbReference>
<dbReference type="AlphaFoldDB" id="S9R5Q0"/>
<comment type="caution">
    <text evidence="6">The sequence shown here is derived from an EMBL/GenBank/DDBJ whole genome shotgun (WGS) entry which is preliminary data.</text>
</comment>
<feature type="domain" description="GGDEF" evidence="5">
    <location>
        <begin position="110"/>
        <end position="245"/>
    </location>
</feature>
<sequence length="870" mass="93976">MKQRVAIQTFALTLLVILLASGLTGILFRLVGLERAGVGQAMAICAVMCLILAPIILGPLVHMAVRLDSLCERLRQAALTDPLTGLANRRAFFEEAAARLRYAPGGPEAPLYAILMIDADRFKDINDRHGHETGDAALAHLAGRICDSLARAGEEAPLIARLGGEEFIVLLTGVTAAGARLAAEVICEGIRSTTMTFRDQRLSMTVSIGVWVGSGRSLDQALSLADRAVYAAKAAGRDCWRFAEDPACPGCDGTGPDPGGAVRAEWPGRAARPPNRRPLTPRDPGGSEPVLRSPDGREDGGIRGAFHAHPGLHPGKVGAQEGIGRQFLRQARRDGGLTAFARLADGFGPLLQRGIVRIHGQGEAGIGLGVFMARADEGVRRKRSEPQQGGPHLLGGSLEQAAASQRHERVRREGQGRTREMIGDVAHRMPRRVEDLHLLTADLQGLSRRDSQVERRQAMGIGGIPDHAGAVAQGRDALDVVVMVMGDEDRAQPPAPPVEFGPDGPGFRRIDKGRLARGRIMQQEGIVVLQARDGDERQGCAVCGHGGEAFFCPTVCPILPPRDGSRNAEGSMHPDVHDLRDFYYRNPLGRAVQRVIRGEIESLWPEAKGQTVAGYGFAVPFLRPFLTGARRVIALMPGPQGVMPWPSSAPNVALLCEETLWPLSTGFVDRLLVVHGIETSDHPDPLLDECWRVLGPGGRAIFVVPNRAGLWSRSDATPFGYGQPYTLRQFEAALRRHRFQVERALSTLYQPPSTHRFWRRLSGLMEQAGRHLPLFAAGGVLVVEASKQLALPTRGSAVADRRIRLPDAVPLPAARGRCTPSGRFPRSGRAIRRTDAEHCASRLRGSDRSATRRRERTPPPGVSPGGRPVA</sequence>
<dbReference type="SMART" id="SM00267">
    <property type="entry name" value="GGDEF"/>
    <property type="match status" value="1"/>
</dbReference>
<feature type="transmembrane region" description="Helical" evidence="4">
    <location>
        <begin position="43"/>
        <end position="65"/>
    </location>
</feature>
<evidence type="ECO:0000256" key="2">
    <source>
        <dbReference type="ARBA" id="ARBA00034247"/>
    </source>
</evidence>
<reference evidence="6" key="1">
    <citation type="journal article" date="2013" name="Stand. Genomic Sci.">
        <title>Genome sequence of the reddish-pigmented Rubellimicrobium thermophilum type strain (DSM 16684(T)), a member of the Roseobacter clade.</title>
        <authorList>
            <person name="Fiebig A."/>
            <person name="Riedel T."/>
            <person name="Gronow S."/>
            <person name="Petersen J."/>
            <person name="Klenk H.P."/>
            <person name="Goker M."/>
        </authorList>
    </citation>
    <scope>NUCLEOTIDE SEQUENCE [LARGE SCALE GENOMIC DNA]</scope>
    <source>
        <strain evidence="6">DSM 16684</strain>
    </source>
</reference>
<gene>
    <name evidence="6" type="ORF">ruthe_00717</name>
</gene>
<evidence type="ECO:0000256" key="3">
    <source>
        <dbReference type="SAM" id="MobiDB-lite"/>
    </source>
</evidence>
<dbReference type="HOGENOM" id="CLU_329792_0_0_5"/>
<feature type="compositionally biased region" description="Basic and acidic residues" evidence="3">
    <location>
        <begin position="405"/>
        <end position="417"/>
    </location>
</feature>
<dbReference type="SUPFAM" id="SSF55073">
    <property type="entry name" value="Nucleotide cyclase"/>
    <property type="match status" value="1"/>
</dbReference>
<comment type="catalytic activity">
    <reaction evidence="2">
        <text>2 GTP = 3',3'-c-di-GMP + 2 diphosphate</text>
        <dbReference type="Rhea" id="RHEA:24898"/>
        <dbReference type="ChEBI" id="CHEBI:33019"/>
        <dbReference type="ChEBI" id="CHEBI:37565"/>
        <dbReference type="ChEBI" id="CHEBI:58805"/>
        <dbReference type="EC" id="2.7.7.65"/>
    </reaction>
</comment>
<dbReference type="Proteomes" id="UP000015346">
    <property type="component" value="Unassembled WGS sequence"/>
</dbReference>
<dbReference type="NCBIfam" id="TIGR00254">
    <property type="entry name" value="GGDEF"/>
    <property type="match status" value="1"/>
</dbReference>
<dbReference type="InterPro" id="IPR029063">
    <property type="entry name" value="SAM-dependent_MTases_sf"/>
</dbReference>
<organism evidence="6 7">
    <name type="scientific">Rubellimicrobium thermophilum DSM 16684</name>
    <dbReference type="NCBI Taxonomy" id="1123069"/>
    <lineage>
        <taxon>Bacteria</taxon>
        <taxon>Pseudomonadati</taxon>
        <taxon>Pseudomonadota</taxon>
        <taxon>Alphaproteobacteria</taxon>
        <taxon>Rhodobacterales</taxon>
        <taxon>Roseobacteraceae</taxon>
        <taxon>Rubellimicrobium</taxon>
    </lineage>
</organism>
<feature type="transmembrane region" description="Helical" evidence="4">
    <location>
        <begin position="6"/>
        <end position="31"/>
    </location>
</feature>
<protein>
    <recommendedName>
        <fullName evidence="1">diguanylate cyclase</fullName>
        <ecNumber evidence="1">2.7.7.65</ecNumber>
    </recommendedName>
</protein>
<dbReference type="Gene3D" id="3.30.70.270">
    <property type="match status" value="1"/>
</dbReference>
<accession>S9R5Q0</accession>
<dbReference type="GO" id="GO:0052621">
    <property type="term" value="F:diguanylate cyclase activity"/>
    <property type="evidence" value="ECO:0007669"/>
    <property type="project" value="UniProtKB-EC"/>
</dbReference>
<dbReference type="CDD" id="cd01949">
    <property type="entry name" value="GGDEF"/>
    <property type="match status" value="1"/>
</dbReference>
<evidence type="ECO:0000256" key="4">
    <source>
        <dbReference type="SAM" id="Phobius"/>
    </source>
</evidence>
<dbReference type="InterPro" id="IPR050469">
    <property type="entry name" value="Diguanylate_Cyclase"/>
</dbReference>
<feature type="compositionally biased region" description="Basic and acidic residues" evidence="3">
    <location>
        <begin position="839"/>
        <end position="852"/>
    </location>
</feature>
<evidence type="ECO:0000313" key="6">
    <source>
        <dbReference type="EMBL" id="EPX87318.1"/>
    </source>
</evidence>
<proteinExistence type="predicted"/>
<name>S9R5Q0_9RHOB</name>
<keyword evidence="4" id="KW-0472">Membrane</keyword>
<feature type="region of interest" description="Disordered" evidence="3">
    <location>
        <begin position="839"/>
        <end position="870"/>
    </location>
</feature>
<evidence type="ECO:0000256" key="1">
    <source>
        <dbReference type="ARBA" id="ARBA00012528"/>
    </source>
</evidence>
<dbReference type="InterPro" id="IPR000160">
    <property type="entry name" value="GGDEF_dom"/>
</dbReference>
<feature type="region of interest" description="Disordered" evidence="3">
    <location>
        <begin position="249"/>
        <end position="319"/>
    </location>
</feature>
<keyword evidence="7" id="KW-1185">Reference proteome</keyword>
<dbReference type="PANTHER" id="PTHR45138">
    <property type="entry name" value="REGULATORY COMPONENTS OF SENSORY TRANSDUCTION SYSTEM"/>
    <property type="match status" value="1"/>
</dbReference>
<dbReference type="Gene3D" id="3.40.50.150">
    <property type="entry name" value="Vaccinia Virus protein VP39"/>
    <property type="match status" value="1"/>
</dbReference>
<dbReference type="PATRIC" id="fig|1123069.3.peg.690"/>
<feature type="region of interest" description="Disordered" evidence="3">
    <location>
        <begin position="379"/>
        <end position="417"/>
    </location>
</feature>
<dbReference type="EC" id="2.7.7.65" evidence="1"/>
<dbReference type="SUPFAM" id="SSF53335">
    <property type="entry name" value="S-adenosyl-L-methionine-dependent methyltransferases"/>
    <property type="match status" value="1"/>
</dbReference>
<dbReference type="EMBL" id="AOLV01000008">
    <property type="protein sequence ID" value="EPX87318.1"/>
    <property type="molecule type" value="Genomic_DNA"/>
</dbReference>
<keyword evidence="4" id="KW-0812">Transmembrane</keyword>
<dbReference type="InterPro" id="IPR029787">
    <property type="entry name" value="Nucleotide_cyclase"/>
</dbReference>
<evidence type="ECO:0000313" key="7">
    <source>
        <dbReference type="Proteomes" id="UP000015346"/>
    </source>
</evidence>
<dbReference type="PROSITE" id="PS50887">
    <property type="entry name" value="GGDEF"/>
    <property type="match status" value="1"/>
</dbReference>
<dbReference type="PANTHER" id="PTHR45138:SF9">
    <property type="entry name" value="DIGUANYLATE CYCLASE DGCM-RELATED"/>
    <property type="match status" value="1"/>
</dbReference>
<evidence type="ECO:0000259" key="5">
    <source>
        <dbReference type="PROSITE" id="PS50887"/>
    </source>
</evidence>
<dbReference type="STRING" id="1123069.ruthe_00717"/>